<accession>A0ABP6RB16</accession>
<feature type="region of interest" description="Disordered" evidence="5">
    <location>
        <begin position="1"/>
        <end position="91"/>
    </location>
</feature>
<comment type="caution">
    <text evidence="7">The sequence shown here is derived from an EMBL/GenBank/DDBJ whole genome shotgun (WGS) entry which is preliminary data.</text>
</comment>
<gene>
    <name evidence="7" type="ORF">GCM10020260_02010</name>
</gene>
<feature type="transmembrane region" description="Helical" evidence="6">
    <location>
        <begin position="160"/>
        <end position="177"/>
    </location>
</feature>
<dbReference type="EMBL" id="BAAAYG010000002">
    <property type="protein sequence ID" value="GAA3279162.1"/>
    <property type="molecule type" value="Genomic_DNA"/>
</dbReference>
<feature type="compositionally biased region" description="Pro residues" evidence="5">
    <location>
        <begin position="1"/>
        <end position="14"/>
    </location>
</feature>
<keyword evidence="8" id="KW-1185">Reference proteome</keyword>
<feature type="transmembrane region" description="Helical" evidence="6">
    <location>
        <begin position="97"/>
        <end position="118"/>
    </location>
</feature>
<organism evidence="7 8">
    <name type="scientific">Nesterenkonia halobia</name>
    <dbReference type="NCBI Taxonomy" id="37922"/>
    <lineage>
        <taxon>Bacteria</taxon>
        <taxon>Bacillati</taxon>
        <taxon>Actinomycetota</taxon>
        <taxon>Actinomycetes</taxon>
        <taxon>Micrococcales</taxon>
        <taxon>Micrococcaceae</taxon>
        <taxon>Nesterenkonia</taxon>
    </lineage>
</organism>
<proteinExistence type="predicted"/>
<keyword evidence="4 6" id="KW-0472">Membrane</keyword>
<keyword evidence="2 6" id="KW-0812">Transmembrane</keyword>
<dbReference type="InterPro" id="IPR019109">
    <property type="entry name" value="MamF_MmsF"/>
</dbReference>
<evidence type="ECO:0000256" key="6">
    <source>
        <dbReference type="SAM" id="Phobius"/>
    </source>
</evidence>
<evidence type="ECO:0000313" key="7">
    <source>
        <dbReference type="EMBL" id="GAA3279162.1"/>
    </source>
</evidence>
<dbReference type="Proteomes" id="UP001501736">
    <property type="component" value="Unassembled WGS sequence"/>
</dbReference>
<evidence type="ECO:0000256" key="5">
    <source>
        <dbReference type="SAM" id="MobiDB-lite"/>
    </source>
</evidence>
<sequence length="193" mass="19959">MTQQPPHGPGPDRPTGPDDASSRPPGGTPGGAPQNRPDEQTPPQGSPPQGHPAQEPPAQGPPPQSPPQAPPGGGPAPAGPAPTVPPLTAGEEQGWSIGAHLGGIIASFIPALVIWLVFRERSRMVADHAKEALNFQITVAIAYVAGWVLTIILIGPLISLAAWVCSIVFAILASVAANKRQAYRYPVSIRFVS</sequence>
<name>A0ABP6RB16_9MICC</name>
<feature type="compositionally biased region" description="Pro residues" evidence="5">
    <location>
        <begin position="44"/>
        <end position="85"/>
    </location>
</feature>
<protein>
    <recommendedName>
        <fullName evidence="9">DUF4870 domain-containing protein</fullName>
    </recommendedName>
</protein>
<evidence type="ECO:0000256" key="3">
    <source>
        <dbReference type="ARBA" id="ARBA00022989"/>
    </source>
</evidence>
<keyword evidence="3 6" id="KW-1133">Transmembrane helix</keyword>
<evidence type="ECO:0000256" key="4">
    <source>
        <dbReference type="ARBA" id="ARBA00023136"/>
    </source>
</evidence>
<dbReference type="Pfam" id="PF09685">
    <property type="entry name" value="MamF_MmsF"/>
    <property type="match status" value="1"/>
</dbReference>
<evidence type="ECO:0000256" key="2">
    <source>
        <dbReference type="ARBA" id="ARBA00022692"/>
    </source>
</evidence>
<comment type="subcellular location">
    <subcellularLocation>
        <location evidence="1">Membrane</location>
        <topology evidence="1">Multi-pass membrane protein</topology>
    </subcellularLocation>
</comment>
<evidence type="ECO:0008006" key="9">
    <source>
        <dbReference type="Google" id="ProtNLM"/>
    </source>
</evidence>
<reference evidence="8" key="1">
    <citation type="journal article" date="2019" name="Int. J. Syst. Evol. Microbiol.">
        <title>The Global Catalogue of Microorganisms (GCM) 10K type strain sequencing project: providing services to taxonomists for standard genome sequencing and annotation.</title>
        <authorList>
            <consortium name="The Broad Institute Genomics Platform"/>
            <consortium name="The Broad Institute Genome Sequencing Center for Infectious Disease"/>
            <person name="Wu L."/>
            <person name="Ma J."/>
        </authorList>
    </citation>
    <scope>NUCLEOTIDE SEQUENCE [LARGE SCALE GENOMIC DNA]</scope>
    <source>
        <strain evidence="8">JCM 11483</strain>
    </source>
</reference>
<evidence type="ECO:0000313" key="8">
    <source>
        <dbReference type="Proteomes" id="UP001501736"/>
    </source>
</evidence>
<evidence type="ECO:0000256" key="1">
    <source>
        <dbReference type="ARBA" id="ARBA00004141"/>
    </source>
</evidence>
<feature type="transmembrane region" description="Helical" evidence="6">
    <location>
        <begin position="133"/>
        <end position="154"/>
    </location>
</feature>